<evidence type="ECO:0000313" key="2">
    <source>
        <dbReference type="Proteomes" id="UP001152658"/>
    </source>
</evidence>
<proteinExistence type="predicted"/>
<dbReference type="Proteomes" id="UP001152658">
    <property type="component" value="Unassembled WGS sequence"/>
</dbReference>
<dbReference type="EMBL" id="CALYLK010000002">
    <property type="protein sequence ID" value="CAH8195555.1"/>
    <property type="molecule type" value="Genomic_DNA"/>
</dbReference>
<name>A0ABN8TJZ1_9VIBR</name>
<keyword evidence="2" id="KW-1185">Reference proteome</keyword>
<protein>
    <submittedName>
        <fullName evidence="1">Uncharacterized protein</fullName>
    </submittedName>
</protein>
<gene>
    <name evidence="1" type="ORF">VAE063_1010039</name>
</gene>
<accession>A0ABN8TJZ1</accession>
<organism evidence="1 2">
    <name type="scientific">Vibrio aestuarianus</name>
    <dbReference type="NCBI Taxonomy" id="28171"/>
    <lineage>
        <taxon>Bacteria</taxon>
        <taxon>Pseudomonadati</taxon>
        <taxon>Pseudomonadota</taxon>
        <taxon>Gammaproteobacteria</taxon>
        <taxon>Vibrionales</taxon>
        <taxon>Vibrionaceae</taxon>
        <taxon>Vibrio</taxon>
    </lineage>
</organism>
<reference evidence="1" key="1">
    <citation type="submission" date="2022-06" db="EMBL/GenBank/DDBJ databases">
        <authorList>
            <person name="Goudenege D."/>
            <person name="Le Roux F."/>
        </authorList>
    </citation>
    <scope>NUCLEOTIDE SEQUENCE</scope>
    <source>
        <strain evidence="1">12-063</strain>
    </source>
</reference>
<sequence>MIYKKVMCGKFQDLTLTNLKISRDDGHINITFRRQFQTSKQKKC</sequence>
<comment type="caution">
    <text evidence="1">The sequence shown here is derived from an EMBL/GenBank/DDBJ whole genome shotgun (WGS) entry which is preliminary data.</text>
</comment>
<evidence type="ECO:0000313" key="1">
    <source>
        <dbReference type="EMBL" id="CAH8195555.1"/>
    </source>
</evidence>